<dbReference type="Gene3D" id="1.10.260.40">
    <property type="entry name" value="lambda repressor-like DNA-binding domains"/>
    <property type="match status" value="1"/>
</dbReference>
<evidence type="ECO:0000313" key="5">
    <source>
        <dbReference type="EMBL" id="SHJ94070.1"/>
    </source>
</evidence>
<dbReference type="PROSITE" id="PS00356">
    <property type="entry name" value="HTH_LACI_1"/>
    <property type="match status" value="1"/>
</dbReference>
<dbReference type="Pfam" id="PF13377">
    <property type="entry name" value="Peripla_BP_3"/>
    <property type="match status" value="1"/>
</dbReference>
<name>A0A1M6NED5_9FIRM</name>
<dbReference type="OrthoDB" id="43195at2"/>
<dbReference type="EMBL" id="FQZV01000055">
    <property type="protein sequence ID" value="SHJ94070.1"/>
    <property type="molecule type" value="Genomic_DNA"/>
</dbReference>
<dbReference type="RefSeq" id="WP_110942286.1">
    <property type="nucleotide sequence ID" value="NZ_FQZV01000055.1"/>
</dbReference>
<reference evidence="6" key="1">
    <citation type="submission" date="2016-11" db="EMBL/GenBank/DDBJ databases">
        <authorList>
            <person name="Varghese N."/>
            <person name="Submissions S."/>
        </authorList>
    </citation>
    <scope>NUCLEOTIDE SEQUENCE [LARGE SCALE GENOMIC DNA]</scope>
    <source>
        <strain evidence="6">DSM 17957</strain>
    </source>
</reference>
<dbReference type="PANTHER" id="PTHR30146">
    <property type="entry name" value="LACI-RELATED TRANSCRIPTIONAL REPRESSOR"/>
    <property type="match status" value="1"/>
</dbReference>
<dbReference type="PROSITE" id="PS50932">
    <property type="entry name" value="HTH_LACI_2"/>
    <property type="match status" value="1"/>
</dbReference>
<dbReference type="SUPFAM" id="SSF53822">
    <property type="entry name" value="Periplasmic binding protein-like I"/>
    <property type="match status" value="1"/>
</dbReference>
<sequence>MATIKDIAKKAGVSPATVSRVLNNDIGLSVADDTRRRIFEAAEELDYKTLKERNRNIERRINLGIIHWYSPKQELEDPYYLSIRKGIERECFSRKIEITTIFKNDDKYTTHELKDIDGVIAIGKFSKEDIENFSVYSKNIVFVDFSPEGMIHDSVVSDFRTTVWKLLSYLYDQGHRKIGYIGGKEYVGRNKEVIKDERDTTYYEFVKEKGIFDIEQIYLGKFTAESGYQLMKKAIEKGSLPSAFFLANDSIAIGAMKAFYEAGINVPNDVSIIGFNDNPTSKYLMPPLSTVRIHTEFMGITAVGLLLERIHHNREIVKKVTIPSELILRESSK</sequence>
<dbReference type="PRINTS" id="PR00036">
    <property type="entry name" value="HTHLACI"/>
</dbReference>
<keyword evidence="6" id="KW-1185">Reference proteome</keyword>
<dbReference type="Proteomes" id="UP000184536">
    <property type="component" value="Unassembled WGS sequence"/>
</dbReference>
<keyword evidence="2" id="KW-0238">DNA-binding</keyword>
<dbReference type="Pfam" id="PF00356">
    <property type="entry name" value="LacI"/>
    <property type="match status" value="1"/>
</dbReference>
<dbReference type="STRING" id="1121919.SAMN02745975_03274"/>
<dbReference type="SMART" id="SM00354">
    <property type="entry name" value="HTH_LACI"/>
    <property type="match status" value="1"/>
</dbReference>
<dbReference type="InterPro" id="IPR046335">
    <property type="entry name" value="LacI/GalR-like_sensor"/>
</dbReference>
<dbReference type="InterPro" id="IPR010982">
    <property type="entry name" value="Lambda_DNA-bd_dom_sf"/>
</dbReference>
<evidence type="ECO:0000313" key="6">
    <source>
        <dbReference type="Proteomes" id="UP000184536"/>
    </source>
</evidence>
<evidence type="ECO:0000256" key="2">
    <source>
        <dbReference type="ARBA" id="ARBA00023125"/>
    </source>
</evidence>
<proteinExistence type="predicted"/>
<dbReference type="InterPro" id="IPR000843">
    <property type="entry name" value="HTH_LacI"/>
</dbReference>
<dbReference type="AlphaFoldDB" id="A0A1M6NED5"/>
<accession>A0A1M6NED5</accession>
<dbReference type="PANTHER" id="PTHR30146:SF149">
    <property type="entry name" value="HTH-TYPE TRANSCRIPTIONAL REGULATOR EBGR"/>
    <property type="match status" value="1"/>
</dbReference>
<evidence type="ECO:0000256" key="3">
    <source>
        <dbReference type="ARBA" id="ARBA00023163"/>
    </source>
</evidence>
<dbReference type="Gene3D" id="3.40.50.2300">
    <property type="match status" value="2"/>
</dbReference>
<evidence type="ECO:0000256" key="1">
    <source>
        <dbReference type="ARBA" id="ARBA00023015"/>
    </source>
</evidence>
<dbReference type="CDD" id="cd01392">
    <property type="entry name" value="HTH_LacI"/>
    <property type="match status" value="1"/>
</dbReference>
<evidence type="ECO:0000259" key="4">
    <source>
        <dbReference type="PROSITE" id="PS50932"/>
    </source>
</evidence>
<dbReference type="GO" id="GO:0003700">
    <property type="term" value="F:DNA-binding transcription factor activity"/>
    <property type="evidence" value="ECO:0007669"/>
    <property type="project" value="TreeGrafter"/>
</dbReference>
<gene>
    <name evidence="5" type="ORF">SAMN02745975_03274</name>
</gene>
<dbReference type="InterPro" id="IPR028082">
    <property type="entry name" value="Peripla_BP_I"/>
</dbReference>
<dbReference type="SUPFAM" id="SSF47413">
    <property type="entry name" value="lambda repressor-like DNA-binding domains"/>
    <property type="match status" value="1"/>
</dbReference>
<protein>
    <submittedName>
        <fullName evidence="5">Transcriptional regulator, LacI family</fullName>
    </submittedName>
</protein>
<keyword evidence="1" id="KW-0805">Transcription regulation</keyword>
<organism evidence="5 6">
    <name type="scientific">Geosporobacter subterraneus DSM 17957</name>
    <dbReference type="NCBI Taxonomy" id="1121919"/>
    <lineage>
        <taxon>Bacteria</taxon>
        <taxon>Bacillati</taxon>
        <taxon>Bacillota</taxon>
        <taxon>Clostridia</taxon>
        <taxon>Peptostreptococcales</taxon>
        <taxon>Thermotaleaceae</taxon>
        <taxon>Geosporobacter</taxon>
    </lineage>
</organism>
<dbReference type="GO" id="GO:0000976">
    <property type="term" value="F:transcription cis-regulatory region binding"/>
    <property type="evidence" value="ECO:0007669"/>
    <property type="project" value="TreeGrafter"/>
</dbReference>
<feature type="domain" description="HTH lacI-type" evidence="4">
    <location>
        <begin position="2"/>
        <end position="48"/>
    </location>
</feature>
<dbReference type="CDD" id="cd01544">
    <property type="entry name" value="PBP1_GalR"/>
    <property type="match status" value="1"/>
</dbReference>
<keyword evidence="3" id="KW-0804">Transcription</keyword>